<dbReference type="InterPro" id="IPR002543">
    <property type="entry name" value="FtsK_dom"/>
</dbReference>
<feature type="region of interest" description="Disordered" evidence="4">
    <location>
        <begin position="546"/>
        <end position="581"/>
    </location>
</feature>
<reference evidence="8" key="1">
    <citation type="submission" date="2017-03" db="EMBL/GenBank/DDBJ databases">
        <authorList>
            <person name="Monnet C."/>
        </authorList>
    </citation>
    <scope>NUCLEOTIDE SEQUENCE [LARGE SCALE GENOMIC DNA]</scope>
    <source>
        <strain evidence="8">SJ5-8</strain>
    </source>
</reference>
<keyword evidence="5" id="KW-1133">Transmembrane helix</keyword>
<evidence type="ECO:0000256" key="3">
    <source>
        <dbReference type="PROSITE-ProRule" id="PRU00289"/>
    </source>
</evidence>
<evidence type="ECO:0000256" key="4">
    <source>
        <dbReference type="SAM" id="MobiDB-lite"/>
    </source>
</evidence>
<dbReference type="InterPro" id="IPR003593">
    <property type="entry name" value="AAA+_ATPase"/>
</dbReference>
<keyword evidence="1 3" id="KW-0547">Nucleotide-binding</keyword>
<name>A0A2H1L5P5_9MICO</name>
<dbReference type="InterPro" id="IPR008984">
    <property type="entry name" value="SMAD_FHA_dom_sf"/>
</dbReference>
<dbReference type="EMBL" id="FXZM01000008">
    <property type="protein sequence ID" value="SMY12221.1"/>
    <property type="molecule type" value="Genomic_DNA"/>
</dbReference>
<dbReference type="SUPFAM" id="SSF52540">
    <property type="entry name" value="P-loop containing nucleoside triphosphate hydrolases"/>
    <property type="match status" value="2"/>
</dbReference>
<dbReference type="AlphaFoldDB" id="A0A2H1L5P5"/>
<keyword evidence="2 3" id="KW-0067">ATP-binding</keyword>
<feature type="binding site" evidence="3">
    <location>
        <begin position="607"/>
        <end position="614"/>
    </location>
    <ligand>
        <name>ATP</name>
        <dbReference type="ChEBI" id="CHEBI:30616"/>
    </ligand>
</feature>
<accession>A0A2H1L5P5</accession>
<feature type="region of interest" description="Disordered" evidence="4">
    <location>
        <begin position="457"/>
        <end position="481"/>
    </location>
</feature>
<evidence type="ECO:0000256" key="5">
    <source>
        <dbReference type="SAM" id="Phobius"/>
    </source>
</evidence>
<dbReference type="PROSITE" id="PS50901">
    <property type="entry name" value="FTSK"/>
    <property type="match status" value="1"/>
</dbReference>
<dbReference type="CDD" id="cd00060">
    <property type="entry name" value="FHA"/>
    <property type="match status" value="1"/>
</dbReference>
<evidence type="ECO:0000256" key="2">
    <source>
        <dbReference type="ARBA" id="ARBA00022840"/>
    </source>
</evidence>
<evidence type="ECO:0000256" key="1">
    <source>
        <dbReference type="ARBA" id="ARBA00022741"/>
    </source>
</evidence>
<feature type="domain" description="FtsK" evidence="6">
    <location>
        <begin position="585"/>
        <end position="781"/>
    </location>
</feature>
<feature type="transmembrane region" description="Helical" evidence="5">
    <location>
        <begin position="208"/>
        <end position="231"/>
    </location>
</feature>
<organism evidence="7 8">
    <name type="scientific">Brevibacterium jeotgali</name>
    <dbReference type="NCBI Taxonomy" id="1262550"/>
    <lineage>
        <taxon>Bacteria</taxon>
        <taxon>Bacillati</taxon>
        <taxon>Actinomycetota</taxon>
        <taxon>Actinomycetes</taxon>
        <taxon>Micrococcales</taxon>
        <taxon>Brevibacteriaceae</taxon>
        <taxon>Brevibacterium</taxon>
    </lineage>
</organism>
<evidence type="ECO:0000259" key="6">
    <source>
        <dbReference type="PROSITE" id="PS50901"/>
    </source>
</evidence>
<protein>
    <submittedName>
        <fullName evidence="7">FtsK/SpoIIIE family protein</fullName>
    </submittedName>
</protein>
<dbReference type="OrthoDB" id="9807790at2"/>
<dbReference type="Pfam" id="PF01580">
    <property type="entry name" value="FtsK_SpoIIIE"/>
    <property type="match status" value="1"/>
</dbReference>
<dbReference type="GO" id="GO:0005524">
    <property type="term" value="F:ATP binding"/>
    <property type="evidence" value="ECO:0007669"/>
    <property type="project" value="UniProtKB-UniRule"/>
</dbReference>
<sequence length="1269" mass="133208">MDAVYSAILHSVSGLRSASHRIAAPGWAPADRVLRAVRGDRTAPSTSSAVDPLPWATWAGSHPITVDAAGLALLTPTRPTPGGHARVIVRSGPESGFAIAVPRGEWTLGRGAGLDVDLADPYLSRRPLTVANGPAGITVGGARLRSASLSDPPEDPPRCIVGSTTLTLVDSTDQTTIRHEADRGTSPSSEPLVWPEPDDVTPVRSSSWIVYAAPIGIGIILALVIGTWWFLLLSLAGPATAAVTLRVERRRFARETVQCRRRHRRAVKRTLTDLDAQSREFSRRLDGIAYGGPNSGAAVPQRDELLVLGTGRCLSTVGVQLPRAPDERARARRRLPPHRLDGDIALLILEDAPLLISRSARVRVTGRSERAHAIVRSLVAAHLAAGGGCAADDAFPEFAGLVDPVGSCRVSHSALQASSTTTLAEVSYEVSGPEADEAPPVEILCGTPARLDALARPGSDPAHGAPSHRIGPARLGSQSSPVVGSPLSGAFDAHRLHRSTFLRLLDARGLAADVRALGPLHQPADSSTSVGDVLAHWVAAGRPGAGPLSVPLGPPAPMPEAPRGTPGRRRGRGTTDAPQDADARVRPADLLALLDLRTSGPHALVAGTTGSGKSVLLEAWLDALCRTHAPDDVRLVLLDFKGGASLSRFLRRPHTDCLVTDLDEPAALRAVRSITAEIGRRERHLARTGCRDIDDLLERALLDPEVRRLPRLVVVIDEFHVLTSLSPHIVAKFEHLTAVGRSLGVHLVLATQRPSGVVSARMRANISLRICLRVRDEADSHEVLGIPDAAWLDPHLPGSALVSDDSGVRAFRSALPDGPESAAATAPHVTVTSLTDAAEVVLPLPLRPPSPPVVADGPPGPRHDVIAPGLPDHLPPAGTTAVGLVDLPDENRVARVGFSAASGSLTVSGGRGRGWSTAVEACARAFHAAGLPVIHLSPRAEAPHVDADGILRLGHAEAWLIDHLIAECERMRRAVVWAVDDWDEFAAAHQTSPRLDALERLLTGSAGMTFVVSGQRRALAQRLSQTAQTRIVFPPASEQDAVFFGLSASRFSGEWPPGRAVILGEAAVTDSHEGADLQITEDTARSDRSPAAESARPHLLWSDFTPAEPGPSASDRPAHAVPIGCDPAGAEVLWTPAADGHVLTVLIPAAEESAGLTAFVDHLREYGTTVVVDPGDPAQRAAADAAASLRRPVCLVSGPPPASRVSGADAAGPTLLLGSWSADSLRLAGHGALAPIPHRADAHWWLAAGTATPIRPLTPEGRAPASCTP</sequence>
<dbReference type="InterPro" id="IPR050206">
    <property type="entry name" value="FtsK/SpoIIIE/SftA"/>
</dbReference>
<proteinExistence type="predicted"/>
<dbReference type="InterPro" id="IPR027417">
    <property type="entry name" value="P-loop_NTPase"/>
</dbReference>
<dbReference type="SUPFAM" id="SSF49879">
    <property type="entry name" value="SMAD/FHA domain"/>
    <property type="match status" value="1"/>
</dbReference>
<dbReference type="PANTHER" id="PTHR22683">
    <property type="entry name" value="SPORULATION PROTEIN RELATED"/>
    <property type="match status" value="1"/>
</dbReference>
<keyword evidence="8" id="KW-1185">Reference proteome</keyword>
<feature type="region of interest" description="Disordered" evidence="4">
    <location>
        <begin position="173"/>
        <end position="198"/>
    </location>
</feature>
<dbReference type="Gene3D" id="3.40.50.300">
    <property type="entry name" value="P-loop containing nucleotide triphosphate hydrolases"/>
    <property type="match status" value="2"/>
</dbReference>
<keyword evidence="5" id="KW-0812">Transmembrane</keyword>
<evidence type="ECO:0000313" key="8">
    <source>
        <dbReference type="Proteomes" id="UP000234462"/>
    </source>
</evidence>
<dbReference type="SMART" id="SM00382">
    <property type="entry name" value="AAA"/>
    <property type="match status" value="1"/>
</dbReference>
<dbReference type="Proteomes" id="UP000234462">
    <property type="component" value="Unassembled WGS sequence"/>
</dbReference>
<gene>
    <name evidence="7" type="ORF">BJEO58_01815</name>
</gene>
<dbReference type="RefSeq" id="WP_101589164.1">
    <property type="nucleotide sequence ID" value="NZ_FXZM01000008.1"/>
</dbReference>
<evidence type="ECO:0000313" key="7">
    <source>
        <dbReference type="EMBL" id="SMY12221.1"/>
    </source>
</evidence>
<keyword evidence="5" id="KW-0472">Membrane</keyword>
<dbReference type="GO" id="GO:0003677">
    <property type="term" value="F:DNA binding"/>
    <property type="evidence" value="ECO:0007669"/>
    <property type="project" value="InterPro"/>
</dbReference>
<feature type="region of interest" description="Disordered" evidence="4">
    <location>
        <begin position="1072"/>
        <end position="1120"/>
    </location>
</feature>
<dbReference type="PANTHER" id="PTHR22683:SF1">
    <property type="entry name" value="TYPE VII SECRETION SYSTEM PROTEIN ESSC"/>
    <property type="match status" value="1"/>
</dbReference>
<dbReference type="CDD" id="cd01127">
    <property type="entry name" value="TrwB_TraG_TraD_VirD4"/>
    <property type="match status" value="1"/>
</dbReference>